<dbReference type="PANTHER" id="PTHR45036">
    <property type="entry name" value="METHYLTRANSFERASE LIKE 7B"/>
    <property type="match status" value="1"/>
</dbReference>
<proteinExistence type="predicted"/>
<dbReference type="EMBL" id="JBHTKI010000022">
    <property type="protein sequence ID" value="MFD1032628.1"/>
    <property type="molecule type" value="Genomic_DNA"/>
</dbReference>
<dbReference type="SUPFAM" id="SSF53335">
    <property type="entry name" value="S-adenosyl-L-methionine-dependent methyltransferases"/>
    <property type="match status" value="1"/>
</dbReference>
<dbReference type="CDD" id="cd02440">
    <property type="entry name" value="AdoMet_MTases"/>
    <property type="match status" value="1"/>
</dbReference>
<dbReference type="Proteomes" id="UP001597109">
    <property type="component" value="Unassembled WGS sequence"/>
</dbReference>
<dbReference type="Gene3D" id="3.40.50.150">
    <property type="entry name" value="Vaccinia Virus protein VP39"/>
    <property type="match status" value="1"/>
</dbReference>
<dbReference type="InterPro" id="IPR013216">
    <property type="entry name" value="Methyltransf_11"/>
</dbReference>
<dbReference type="InterPro" id="IPR029063">
    <property type="entry name" value="SAM-dependent_MTases_sf"/>
</dbReference>
<evidence type="ECO:0000259" key="1">
    <source>
        <dbReference type="Pfam" id="PF08241"/>
    </source>
</evidence>
<accession>A0ABW3LGK6</accession>
<evidence type="ECO:0000313" key="2">
    <source>
        <dbReference type="EMBL" id="MFD1032628.1"/>
    </source>
</evidence>
<keyword evidence="3" id="KW-1185">Reference proteome</keyword>
<dbReference type="EC" id="2.1.1.-" evidence="2"/>
<feature type="domain" description="Methyltransferase type 11" evidence="1">
    <location>
        <begin position="41"/>
        <end position="134"/>
    </location>
</feature>
<sequence>MSKSLPKKFDKQADRYNKHREKDKTFKYRQKIFRDIEGKVLEVGIGVGLNFPFYDKDVELTGVDFSSEMLKRAQEAAKGYPFTATFIQADVEAIDFPENSFDTIVSSGTLCGYQNPLKVLNSFQKWCKPDGKILLLEHGISSNKPLMWLQKSLDPLAVKIAGCHANRDISGIVKSSKLQLVREERYLAGNVYMIWAKP</sequence>
<dbReference type="GO" id="GO:0032259">
    <property type="term" value="P:methylation"/>
    <property type="evidence" value="ECO:0007669"/>
    <property type="project" value="UniProtKB-KW"/>
</dbReference>
<dbReference type="PANTHER" id="PTHR45036:SF1">
    <property type="entry name" value="METHYLTRANSFERASE LIKE 7A"/>
    <property type="match status" value="1"/>
</dbReference>
<protein>
    <submittedName>
        <fullName evidence="2">Class I SAM-dependent methyltransferase</fullName>
        <ecNumber evidence="2">2.1.1.-</ecNumber>
    </submittedName>
</protein>
<dbReference type="Pfam" id="PF08241">
    <property type="entry name" value="Methyltransf_11"/>
    <property type="match status" value="1"/>
</dbReference>
<evidence type="ECO:0000313" key="3">
    <source>
        <dbReference type="Proteomes" id="UP001597109"/>
    </source>
</evidence>
<keyword evidence="2" id="KW-0808">Transferase</keyword>
<name>A0ABW3LGK6_9BACL</name>
<keyword evidence="2" id="KW-0489">Methyltransferase</keyword>
<organism evidence="2 3">
    <name type="scientific">Metaplanococcus flavidus</name>
    <dbReference type="NCBI Taxonomy" id="569883"/>
    <lineage>
        <taxon>Bacteria</taxon>
        <taxon>Bacillati</taxon>
        <taxon>Bacillota</taxon>
        <taxon>Bacilli</taxon>
        <taxon>Bacillales</taxon>
        <taxon>Caryophanaceae</taxon>
        <taxon>Metaplanococcus</taxon>
    </lineage>
</organism>
<dbReference type="GO" id="GO:0008168">
    <property type="term" value="F:methyltransferase activity"/>
    <property type="evidence" value="ECO:0007669"/>
    <property type="project" value="UniProtKB-KW"/>
</dbReference>
<dbReference type="InterPro" id="IPR052356">
    <property type="entry name" value="Thiol_S-MT"/>
</dbReference>
<dbReference type="RefSeq" id="WP_144838552.1">
    <property type="nucleotide sequence ID" value="NZ_JBHTKI010000022.1"/>
</dbReference>
<comment type="caution">
    <text evidence="2">The sequence shown here is derived from an EMBL/GenBank/DDBJ whole genome shotgun (WGS) entry which is preliminary data.</text>
</comment>
<reference evidence="3" key="1">
    <citation type="journal article" date="2019" name="Int. J. Syst. Evol. Microbiol.">
        <title>The Global Catalogue of Microorganisms (GCM) 10K type strain sequencing project: providing services to taxonomists for standard genome sequencing and annotation.</title>
        <authorList>
            <consortium name="The Broad Institute Genomics Platform"/>
            <consortium name="The Broad Institute Genome Sequencing Center for Infectious Disease"/>
            <person name="Wu L."/>
            <person name="Ma J."/>
        </authorList>
    </citation>
    <scope>NUCLEOTIDE SEQUENCE [LARGE SCALE GENOMIC DNA]</scope>
    <source>
        <strain evidence="3">CCUG 56756</strain>
    </source>
</reference>
<gene>
    <name evidence="2" type="ORF">ACFQ1X_14400</name>
</gene>